<reference evidence="2 3" key="1">
    <citation type="submission" date="2017-11" db="EMBL/GenBank/DDBJ databases">
        <title>Complete genome of a free-living desiccation-tolerant cyanobacterium and its photosynthetic adaptation to extreme terrestrial habitat.</title>
        <authorList>
            <person name="Shang J."/>
        </authorList>
    </citation>
    <scope>NUCLEOTIDE SEQUENCE [LARGE SCALE GENOMIC DNA]</scope>
    <source>
        <strain evidence="2 3">CCNUN1</strain>
        <plasmid evidence="3">pnfsy05</plasmid>
    </source>
</reference>
<evidence type="ECO:0000313" key="2">
    <source>
        <dbReference type="EMBL" id="AUB43379.1"/>
    </source>
</evidence>
<sequence>MTYTATTQYLSVKGKRGRGKGKEKTFNLYPLTFSPNPMPS</sequence>
<protein>
    <submittedName>
        <fullName evidence="2">Uncharacterized protein</fullName>
    </submittedName>
</protein>
<keyword evidence="2" id="KW-0614">Plasmid</keyword>
<feature type="region of interest" description="Disordered" evidence="1">
    <location>
        <begin position="14"/>
        <end position="40"/>
    </location>
</feature>
<dbReference type="AlphaFoldDB" id="A0A2K8T6V5"/>
<dbReference type="Proteomes" id="UP000232003">
    <property type="component" value="Plasmid pNFSY05"/>
</dbReference>
<geneLocation type="plasmid" evidence="3">
    <name>pnfsy05</name>
</geneLocation>
<gene>
    <name evidence="2" type="ORF">COO91_09554</name>
</gene>
<keyword evidence="3" id="KW-1185">Reference proteome</keyword>
<dbReference type="KEGG" id="nfl:COO91_09554"/>
<proteinExistence type="predicted"/>
<evidence type="ECO:0000313" key="3">
    <source>
        <dbReference type="Proteomes" id="UP000232003"/>
    </source>
</evidence>
<evidence type="ECO:0000256" key="1">
    <source>
        <dbReference type="SAM" id="MobiDB-lite"/>
    </source>
</evidence>
<name>A0A2K8T6V5_9NOSO</name>
<accession>A0A2K8T6V5</accession>
<dbReference type="EMBL" id="CP024790">
    <property type="protein sequence ID" value="AUB43379.1"/>
    <property type="molecule type" value="Genomic_DNA"/>
</dbReference>
<organism evidence="2 3">
    <name type="scientific">Nostoc flagelliforme CCNUN1</name>
    <dbReference type="NCBI Taxonomy" id="2038116"/>
    <lineage>
        <taxon>Bacteria</taxon>
        <taxon>Bacillati</taxon>
        <taxon>Cyanobacteriota</taxon>
        <taxon>Cyanophyceae</taxon>
        <taxon>Nostocales</taxon>
        <taxon>Nostocaceae</taxon>
        <taxon>Nostoc</taxon>
    </lineage>
</organism>